<evidence type="ECO:0000256" key="2">
    <source>
        <dbReference type="ARBA" id="ARBA00022692"/>
    </source>
</evidence>
<dbReference type="Pfam" id="PF14237">
    <property type="entry name" value="GYF_2"/>
    <property type="match status" value="1"/>
</dbReference>
<evidence type="ECO:0000256" key="4">
    <source>
        <dbReference type="ARBA" id="ARBA00023136"/>
    </source>
</evidence>
<dbReference type="InterPro" id="IPR007593">
    <property type="entry name" value="CD225/Dispanin_fam"/>
</dbReference>
<dbReference type="RefSeq" id="WP_282592049.1">
    <property type="nucleotide sequence ID" value="NZ_JAPAAF010000017.1"/>
</dbReference>
<comment type="subcellular location">
    <subcellularLocation>
        <location evidence="1">Membrane</location>
    </subcellularLocation>
</comment>
<dbReference type="InterPro" id="IPR025640">
    <property type="entry name" value="GYF_2"/>
</dbReference>
<feature type="transmembrane region" description="Helical" evidence="5">
    <location>
        <begin position="82"/>
        <end position="103"/>
    </location>
</feature>
<evidence type="ECO:0000256" key="3">
    <source>
        <dbReference type="ARBA" id="ARBA00022989"/>
    </source>
</evidence>
<dbReference type="PANTHER" id="PTHR14948:SF44">
    <property type="entry name" value="PROLINE-RICH TRANSMEMBRANE PROTEIN 1-LIKE"/>
    <property type="match status" value="1"/>
</dbReference>
<evidence type="ECO:0000256" key="5">
    <source>
        <dbReference type="SAM" id="Phobius"/>
    </source>
</evidence>
<comment type="caution">
    <text evidence="7">The sequence shown here is derived from an EMBL/GenBank/DDBJ whole genome shotgun (WGS) entry which is preliminary data.</text>
</comment>
<evidence type="ECO:0000259" key="6">
    <source>
        <dbReference type="Pfam" id="PF14237"/>
    </source>
</evidence>
<dbReference type="Pfam" id="PF04505">
    <property type="entry name" value="CD225"/>
    <property type="match status" value="1"/>
</dbReference>
<organism evidence="7 8">
    <name type="scientific">Gaoshiqia sediminis</name>
    <dbReference type="NCBI Taxonomy" id="2986998"/>
    <lineage>
        <taxon>Bacteria</taxon>
        <taxon>Pseudomonadati</taxon>
        <taxon>Bacteroidota</taxon>
        <taxon>Bacteroidia</taxon>
        <taxon>Marinilabiliales</taxon>
        <taxon>Prolixibacteraceae</taxon>
        <taxon>Gaoshiqia</taxon>
    </lineage>
</organism>
<gene>
    <name evidence="7" type="ORF">N2K84_11955</name>
</gene>
<protein>
    <submittedName>
        <fullName evidence="7">CD225/dispanin family protein</fullName>
    </submittedName>
</protein>
<name>A0AA41Y9J1_9BACT</name>
<keyword evidence="2 5" id="KW-0812">Transmembrane</keyword>
<reference evidence="7" key="1">
    <citation type="submission" date="2022-10" db="EMBL/GenBank/DDBJ databases">
        <title>Gaoshiqiia sediminis gen. nov., sp. nov., isolated from coastal sediment.</title>
        <authorList>
            <person name="Yu W.X."/>
            <person name="Mu D.S."/>
            <person name="Du J.Z."/>
            <person name="Liang Y.Q."/>
        </authorList>
    </citation>
    <scope>NUCLEOTIDE SEQUENCE</scope>
    <source>
        <strain evidence="7">A06</strain>
    </source>
</reference>
<dbReference type="InterPro" id="IPR051423">
    <property type="entry name" value="CD225/Dispanin"/>
</dbReference>
<proteinExistence type="predicted"/>
<accession>A0AA41Y9J1</accession>
<evidence type="ECO:0000313" key="7">
    <source>
        <dbReference type="EMBL" id="MCW0483448.1"/>
    </source>
</evidence>
<feature type="domain" description="GYF" evidence="6">
    <location>
        <begin position="4"/>
        <end position="49"/>
    </location>
</feature>
<keyword evidence="8" id="KW-1185">Reference proteome</keyword>
<evidence type="ECO:0000256" key="1">
    <source>
        <dbReference type="ARBA" id="ARBA00004370"/>
    </source>
</evidence>
<dbReference type="EMBL" id="JAPAAF010000017">
    <property type="protein sequence ID" value="MCW0483448.1"/>
    <property type="molecule type" value="Genomic_DNA"/>
</dbReference>
<dbReference type="Proteomes" id="UP001163821">
    <property type="component" value="Unassembled WGS sequence"/>
</dbReference>
<sequence length="157" mass="17520">MKKYFYTDGTSNFGPFTIEELQEKKINRDTKVWFQELGEWKAAGEIPELTEIFKLVPPPITKTNSNYNSKENLNNQKPPKTWLVESILVTLFCCLPFGIAGIVNAAKVESRFYAGDIEGANRSSADAKKWTTISFWIGIAVGVIYLIVVIAGATSGY</sequence>
<evidence type="ECO:0000313" key="8">
    <source>
        <dbReference type="Proteomes" id="UP001163821"/>
    </source>
</evidence>
<keyword evidence="4 5" id="KW-0472">Membrane</keyword>
<keyword evidence="3 5" id="KW-1133">Transmembrane helix</keyword>
<dbReference type="GO" id="GO:0016020">
    <property type="term" value="C:membrane"/>
    <property type="evidence" value="ECO:0007669"/>
    <property type="project" value="UniProtKB-SubCell"/>
</dbReference>
<dbReference type="PANTHER" id="PTHR14948">
    <property type="entry name" value="NG5"/>
    <property type="match status" value="1"/>
</dbReference>
<feature type="transmembrane region" description="Helical" evidence="5">
    <location>
        <begin position="133"/>
        <end position="153"/>
    </location>
</feature>
<dbReference type="AlphaFoldDB" id="A0AA41Y9J1"/>